<dbReference type="GeneID" id="87810083"/>
<dbReference type="PANTHER" id="PTHR35524">
    <property type="entry name" value="ALPHA-ACETOLACTATE DECARBOXYLASE"/>
    <property type="match status" value="1"/>
</dbReference>
<name>A0AAF1BK08_9TREE</name>
<dbReference type="RefSeq" id="XP_062629408.1">
    <property type="nucleotide sequence ID" value="XM_062773424.1"/>
</dbReference>
<dbReference type="SUPFAM" id="SSF117856">
    <property type="entry name" value="AF0104/ALDC/Ptd012-like"/>
    <property type="match status" value="1"/>
</dbReference>
<dbReference type="InterPro" id="IPR005128">
    <property type="entry name" value="Acetolactate_a_deCO2ase"/>
</dbReference>
<feature type="compositionally biased region" description="Gly residues" evidence="9">
    <location>
        <begin position="39"/>
        <end position="52"/>
    </location>
</feature>
<keyword evidence="10" id="KW-0732">Signal</keyword>
<dbReference type="PANTHER" id="PTHR35524:SF1">
    <property type="entry name" value="ALPHA-ACETOLACTATE DECARBOXYLASE"/>
    <property type="match status" value="1"/>
</dbReference>
<comment type="catalytic activity">
    <reaction evidence="1">
        <text>(2S)-2-acetolactate + H(+) = (R)-acetoin + CO2</text>
        <dbReference type="Rhea" id="RHEA:21580"/>
        <dbReference type="ChEBI" id="CHEBI:15378"/>
        <dbReference type="ChEBI" id="CHEBI:15686"/>
        <dbReference type="ChEBI" id="CHEBI:16526"/>
        <dbReference type="ChEBI" id="CHEBI:58476"/>
        <dbReference type="EC" id="4.1.1.5"/>
    </reaction>
</comment>
<dbReference type="Gene3D" id="3.30.1330.80">
    <property type="entry name" value="Hypothetical protein, similar to alpha- acetolactate decarboxylase, domain 2"/>
    <property type="match status" value="2"/>
</dbReference>
<gene>
    <name evidence="11" type="primary">budA_1</name>
    <name evidence="11" type="ORF">LOC62_05G006908</name>
</gene>
<keyword evidence="7" id="KW-0005">Acetoin biosynthesis</keyword>
<comment type="pathway">
    <text evidence="2">Polyol metabolism; (R,R)-butane-2,3-diol biosynthesis; (R,R)-butane-2,3-diol from pyruvate: step 2/3.</text>
</comment>
<sequence>MKLSLVVLTALVSSAAAGPIARGYDGKNGTAHGANTTTYGGGKGSGKGGRGGWRNTTIPANEITQYSHIAALSAGVATNGTLLSNVLQHGDFGLGTWQRIDGEMVVLDGVAYRATADGKVAVPNPNTTQTPFAAVTRFVPESHGTGAIANFSDFTARLPSWYTKGNLTNHFASYRLDGVWNLRIRAPGGQNATLEPIAAVVARQTEFNHTNISGTMVGFRTPKYAAEINAAGDHLHFVSDDRTVAGHVLEFASVGNVTIQVAKVLRYAVEVPIFDEYEEAVFA</sequence>
<evidence type="ECO:0000256" key="8">
    <source>
        <dbReference type="ARBA" id="ARBA00023239"/>
    </source>
</evidence>
<evidence type="ECO:0000256" key="4">
    <source>
        <dbReference type="ARBA" id="ARBA00013204"/>
    </source>
</evidence>
<evidence type="ECO:0000256" key="7">
    <source>
        <dbReference type="ARBA" id="ARBA00023061"/>
    </source>
</evidence>
<keyword evidence="12" id="KW-1185">Reference proteome</keyword>
<feature type="chain" id="PRO_5041965168" description="Alpha-acetolactate decarboxylase" evidence="10">
    <location>
        <begin position="18"/>
        <end position="283"/>
    </location>
</feature>
<protein>
    <recommendedName>
        <fullName evidence="5">Alpha-acetolactate decarboxylase</fullName>
        <ecNumber evidence="4">4.1.1.5</ecNumber>
    </recommendedName>
</protein>
<dbReference type="Pfam" id="PF03306">
    <property type="entry name" value="AAL_decarboxy"/>
    <property type="match status" value="1"/>
</dbReference>
<keyword evidence="8" id="KW-0456">Lyase</keyword>
<evidence type="ECO:0000256" key="3">
    <source>
        <dbReference type="ARBA" id="ARBA00007106"/>
    </source>
</evidence>
<dbReference type="GO" id="GO:0047605">
    <property type="term" value="F:acetolactate decarboxylase activity"/>
    <property type="evidence" value="ECO:0007669"/>
    <property type="project" value="UniProtKB-EC"/>
</dbReference>
<evidence type="ECO:0000256" key="6">
    <source>
        <dbReference type="ARBA" id="ARBA00022793"/>
    </source>
</evidence>
<evidence type="ECO:0000256" key="2">
    <source>
        <dbReference type="ARBA" id="ARBA00005170"/>
    </source>
</evidence>
<evidence type="ECO:0000256" key="5">
    <source>
        <dbReference type="ARBA" id="ARBA00020164"/>
    </source>
</evidence>
<evidence type="ECO:0000256" key="9">
    <source>
        <dbReference type="SAM" id="MobiDB-lite"/>
    </source>
</evidence>
<dbReference type="Proteomes" id="UP000827549">
    <property type="component" value="Chromosome 5"/>
</dbReference>
<comment type="similarity">
    <text evidence="3">Belongs to the alpha-acetolactate decarboxylase family.</text>
</comment>
<keyword evidence="6" id="KW-0210">Decarboxylase</keyword>
<evidence type="ECO:0000256" key="1">
    <source>
        <dbReference type="ARBA" id="ARBA00001784"/>
    </source>
</evidence>
<organism evidence="11 12">
    <name type="scientific">Vanrija pseudolonga</name>
    <dbReference type="NCBI Taxonomy" id="143232"/>
    <lineage>
        <taxon>Eukaryota</taxon>
        <taxon>Fungi</taxon>
        <taxon>Dikarya</taxon>
        <taxon>Basidiomycota</taxon>
        <taxon>Agaricomycotina</taxon>
        <taxon>Tremellomycetes</taxon>
        <taxon>Trichosporonales</taxon>
        <taxon>Trichosporonaceae</taxon>
        <taxon>Vanrija</taxon>
    </lineage>
</organism>
<evidence type="ECO:0000256" key="10">
    <source>
        <dbReference type="SAM" id="SignalP"/>
    </source>
</evidence>
<dbReference type="GO" id="GO:0045151">
    <property type="term" value="P:acetoin biosynthetic process"/>
    <property type="evidence" value="ECO:0007669"/>
    <property type="project" value="UniProtKB-KW"/>
</dbReference>
<dbReference type="CDD" id="cd17299">
    <property type="entry name" value="acetolactate_decarboxylase"/>
    <property type="match status" value="1"/>
</dbReference>
<feature type="signal peptide" evidence="10">
    <location>
        <begin position="1"/>
        <end position="17"/>
    </location>
</feature>
<reference evidence="11" key="1">
    <citation type="submission" date="2023-10" db="EMBL/GenBank/DDBJ databases">
        <authorList>
            <person name="Noh H."/>
        </authorList>
    </citation>
    <scope>NUCLEOTIDE SEQUENCE</scope>
    <source>
        <strain evidence="11">DUCC4014</strain>
    </source>
</reference>
<evidence type="ECO:0000313" key="12">
    <source>
        <dbReference type="Proteomes" id="UP000827549"/>
    </source>
</evidence>
<dbReference type="EMBL" id="CP086718">
    <property type="protein sequence ID" value="WOO83382.1"/>
    <property type="molecule type" value="Genomic_DNA"/>
</dbReference>
<dbReference type="AlphaFoldDB" id="A0AAF1BK08"/>
<accession>A0AAF1BK08</accession>
<evidence type="ECO:0000313" key="11">
    <source>
        <dbReference type="EMBL" id="WOO83382.1"/>
    </source>
</evidence>
<proteinExistence type="inferred from homology"/>
<dbReference type="EC" id="4.1.1.5" evidence="4"/>
<feature type="region of interest" description="Disordered" evidence="9">
    <location>
        <begin position="25"/>
        <end position="56"/>
    </location>
</feature>